<dbReference type="GO" id="GO:0007018">
    <property type="term" value="P:microtubule-based movement"/>
    <property type="evidence" value="ECO:0007669"/>
    <property type="project" value="InterPro"/>
</dbReference>
<evidence type="ECO:0000256" key="7">
    <source>
        <dbReference type="SAM" id="Coils"/>
    </source>
</evidence>
<dbReference type="InterPro" id="IPR036961">
    <property type="entry name" value="Kinesin_motor_dom_sf"/>
</dbReference>
<dbReference type="PANTHER" id="PTHR47969:SF15">
    <property type="entry name" value="CHROMOSOME-ASSOCIATED KINESIN KIF4A-RELATED"/>
    <property type="match status" value="1"/>
</dbReference>
<keyword evidence="5 7" id="KW-0175">Coiled coil</keyword>
<evidence type="ECO:0000256" key="3">
    <source>
        <dbReference type="ARBA" id="ARBA00022741"/>
    </source>
</evidence>
<keyword evidence="2" id="KW-0963">Cytoplasm</keyword>
<feature type="binding site" evidence="6">
    <location>
        <begin position="145"/>
        <end position="152"/>
    </location>
    <ligand>
        <name>ATP</name>
        <dbReference type="ChEBI" id="CHEBI:30616"/>
    </ligand>
</feature>
<reference evidence="10 11" key="1">
    <citation type="journal article" date="2015" name="PLoS Pathog.">
        <title>Leptomonas seymouri: Adaptations to the Dixenous Life Cycle Analyzed by Genome Sequencing, Transcriptome Profiling and Co-infection with Leishmania donovani.</title>
        <authorList>
            <person name="Kraeva N."/>
            <person name="Butenko A."/>
            <person name="Hlavacova J."/>
            <person name="Kostygov A."/>
            <person name="Myskova J."/>
            <person name="Grybchuk D."/>
            <person name="Lestinova T."/>
            <person name="Votypka J."/>
            <person name="Volf P."/>
            <person name="Opperdoes F."/>
            <person name="Flegontov P."/>
            <person name="Lukes J."/>
            <person name="Yurchenko V."/>
        </authorList>
    </citation>
    <scope>NUCLEOTIDE SEQUENCE [LARGE SCALE GENOMIC DNA]</scope>
    <source>
        <strain evidence="10 11">ATCC 30220</strain>
    </source>
</reference>
<evidence type="ECO:0000256" key="4">
    <source>
        <dbReference type="ARBA" id="ARBA00022840"/>
    </source>
</evidence>
<dbReference type="PRINTS" id="PR00380">
    <property type="entry name" value="KINESINHEAVY"/>
</dbReference>
<sequence>MQRNDDNAHLLLLETPPKTLPHERQVVWKHQPNETSHSQAVMPSSTYIDPIATTQNGKSFFGRIRVIVRCRPLQRATESDHTDNRVHTHGDEVIVCEKNNSSTARSYRFDRVLPPDADQVTTFAEVAPLVDHVLDGFHATVFAYGQTGSGKSFTMDGLRYVASVCCRPKGNTAAMVPDPTGTPVEEHGIMPRMIQLIFDRARARQRARGDEGEGALVDSEGAADPTADDGVEYTFRCSYYQIYNEMITDLLRTTGSSPDPNGNDGSPDESGRVGGGAKGKRRFDDGGLRVRWQKGDVFKVENLYVYSCASPEEMREMLFAGTQQKVVSSHLMNYHSSRSHSVFTIYVECRARKNGELRSRSELSLVDLAGSEKIGLLSRNPSAKLVKESIDINTSLLALGKVIMALSSSSGGTGAQSKKKAAGASSLGRSRLGGRGHAAFSGSTAHIPYRDSKLTMLLKHALGGNSLTTMIACISPSDRYVEETTSTLLYAGRAKNIRNAPRINEDATTTLIRQLREEIAQLKAELGYYREMAAKPLGQPPGVQANLCTRCGGDLQGGAANPEGSLSTNKRSMELAVTTLETEQLADSLIAACDMLKNMMGVNAELRDAYDAVRDAQDDADRREAHLNAENLALRERLAVLESIVLQDNDELDDGEATAEVSEGTALPEPSAKTAARKALESGKRTAEASAALVANAAGGDQGKGSPTSSPSPSSGYPTRQALSSPLLAGAHTSKIPTHPKANVEAPPLLPLGPTKVLPTGSYSSKEVLPHALPERREVPHASNLVTPASPTRRARTSSRSLDSPRQLKYDGSQAGSKGQRSKRNSHITKLRVLAQRLKEYEQHYRTPSRTETYEDYYKQPRRGRAATADSVPDELPIRSVVSETSQTTATLEDTKLMVAKLPKNIVSEYVPSSLLRPGLFGSLAFGGRKEEQREFEQHRSDRAARLRALQQQQKDLYKQVHQAVRDVSLWKELQGGEASSPSPPPQLPEGDNDTPASTSINCKDSINKVNSKGNSNGALVDRRPPSENPGSRVTATVRSSTAVYNDARGRKKNVRGPVRSTESLTKLMEYLDKEEP</sequence>
<keyword evidence="4 6" id="KW-0067">ATP-binding</keyword>
<evidence type="ECO:0000256" key="2">
    <source>
        <dbReference type="ARBA" id="ARBA00022490"/>
    </source>
</evidence>
<feature type="compositionally biased region" description="Polar residues" evidence="8">
    <location>
        <begin position="1029"/>
        <end position="1044"/>
    </location>
</feature>
<feature type="domain" description="Kinesin motor" evidence="9">
    <location>
        <begin position="63"/>
        <end position="497"/>
    </location>
</feature>
<accession>A0A0N1IMQ7</accession>
<feature type="region of interest" description="Disordered" evidence="8">
    <location>
        <begin position="408"/>
        <end position="436"/>
    </location>
</feature>
<feature type="region of interest" description="Disordered" evidence="8">
    <location>
        <begin position="697"/>
        <end position="722"/>
    </location>
</feature>
<dbReference type="CDD" id="cd00106">
    <property type="entry name" value="KISc"/>
    <property type="match status" value="1"/>
</dbReference>
<evidence type="ECO:0000256" key="5">
    <source>
        <dbReference type="ARBA" id="ARBA00023054"/>
    </source>
</evidence>
<comment type="caution">
    <text evidence="10">The sequence shown here is derived from an EMBL/GenBank/DDBJ whole genome shotgun (WGS) entry which is preliminary data.</text>
</comment>
<evidence type="ECO:0000256" key="8">
    <source>
        <dbReference type="SAM" id="MobiDB-lite"/>
    </source>
</evidence>
<dbReference type="PROSITE" id="PS50067">
    <property type="entry name" value="KINESIN_MOTOR_2"/>
    <property type="match status" value="1"/>
</dbReference>
<feature type="compositionally biased region" description="Polar residues" evidence="8">
    <location>
        <begin position="995"/>
        <end position="1018"/>
    </location>
</feature>
<feature type="region of interest" description="Disordered" evidence="8">
    <location>
        <begin position="975"/>
        <end position="1061"/>
    </location>
</feature>
<dbReference type="GO" id="GO:0051231">
    <property type="term" value="P:spindle elongation"/>
    <property type="evidence" value="ECO:0007669"/>
    <property type="project" value="TreeGrafter"/>
</dbReference>
<feature type="coiled-coil region" evidence="7">
    <location>
        <begin position="505"/>
        <end position="532"/>
    </location>
</feature>
<organism evidence="10 11">
    <name type="scientific">Leptomonas seymouri</name>
    <dbReference type="NCBI Taxonomy" id="5684"/>
    <lineage>
        <taxon>Eukaryota</taxon>
        <taxon>Discoba</taxon>
        <taxon>Euglenozoa</taxon>
        <taxon>Kinetoplastea</taxon>
        <taxon>Metakinetoplastina</taxon>
        <taxon>Trypanosomatida</taxon>
        <taxon>Trypanosomatidae</taxon>
        <taxon>Leishmaniinae</taxon>
        <taxon>Leptomonas</taxon>
    </lineage>
</organism>
<dbReference type="SMART" id="SM00129">
    <property type="entry name" value="KISc"/>
    <property type="match status" value="1"/>
</dbReference>
<dbReference type="GO" id="GO:0005524">
    <property type="term" value="F:ATP binding"/>
    <property type="evidence" value="ECO:0007669"/>
    <property type="project" value="UniProtKB-UniRule"/>
</dbReference>
<dbReference type="GO" id="GO:0003777">
    <property type="term" value="F:microtubule motor activity"/>
    <property type="evidence" value="ECO:0007669"/>
    <property type="project" value="InterPro"/>
</dbReference>
<evidence type="ECO:0000256" key="6">
    <source>
        <dbReference type="PROSITE-ProRule" id="PRU00283"/>
    </source>
</evidence>
<dbReference type="InterPro" id="IPR027417">
    <property type="entry name" value="P-loop_NTPase"/>
</dbReference>
<evidence type="ECO:0000259" key="9">
    <source>
        <dbReference type="PROSITE" id="PS50067"/>
    </source>
</evidence>
<dbReference type="PANTHER" id="PTHR47969">
    <property type="entry name" value="CHROMOSOME-ASSOCIATED KINESIN KIF4A-RELATED"/>
    <property type="match status" value="1"/>
</dbReference>
<evidence type="ECO:0000313" key="11">
    <source>
        <dbReference type="Proteomes" id="UP000038009"/>
    </source>
</evidence>
<feature type="region of interest" description="Disordered" evidence="8">
    <location>
        <begin position="651"/>
        <end position="674"/>
    </location>
</feature>
<dbReference type="PROSITE" id="PS00411">
    <property type="entry name" value="KINESIN_MOTOR_1"/>
    <property type="match status" value="1"/>
</dbReference>
<dbReference type="AlphaFoldDB" id="A0A0N1IMQ7"/>
<dbReference type="Pfam" id="PF00225">
    <property type="entry name" value="Kinesin"/>
    <property type="match status" value="1"/>
</dbReference>
<dbReference type="OrthoDB" id="3176171at2759"/>
<dbReference type="Gene3D" id="3.40.850.10">
    <property type="entry name" value="Kinesin motor domain"/>
    <property type="match status" value="1"/>
</dbReference>
<evidence type="ECO:0000256" key="1">
    <source>
        <dbReference type="ARBA" id="ARBA00004496"/>
    </source>
</evidence>
<dbReference type="GO" id="GO:0005737">
    <property type="term" value="C:cytoplasm"/>
    <property type="evidence" value="ECO:0007669"/>
    <property type="project" value="UniProtKB-SubCell"/>
</dbReference>
<comment type="subcellular location">
    <subcellularLocation>
        <location evidence="1">Cytoplasm</location>
    </subcellularLocation>
</comment>
<comment type="similarity">
    <text evidence="6">Belongs to the TRAFAC class myosin-kinesin ATPase superfamily. Kinesin family.</text>
</comment>
<keyword evidence="3 6" id="KW-0547">Nucleotide-binding</keyword>
<feature type="region of interest" description="Disordered" evidence="8">
    <location>
        <begin position="251"/>
        <end position="281"/>
    </location>
</feature>
<feature type="compositionally biased region" description="Low complexity" evidence="8">
    <location>
        <begin position="705"/>
        <end position="719"/>
    </location>
</feature>
<keyword evidence="6" id="KW-0505">Motor protein</keyword>
<dbReference type="InterPro" id="IPR027640">
    <property type="entry name" value="Kinesin-like_fam"/>
</dbReference>
<evidence type="ECO:0000313" key="10">
    <source>
        <dbReference type="EMBL" id="KPI90442.1"/>
    </source>
</evidence>
<protein>
    <submittedName>
        <fullName evidence="10">Putative Kinesin</fullName>
    </submittedName>
</protein>
<dbReference type="GO" id="GO:0008017">
    <property type="term" value="F:microtubule binding"/>
    <property type="evidence" value="ECO:0007669"/>
    <property type="project" value="InterPro"/>
</dbReference>
<proteinExistence type="inferred from homology"/>
<dbReference type="InterPro" id="IPR019821">
    <property type="entry name" value="Kinesin_motor_CS"/>
</dbReference>
<gene>
    <name evidence="10" type="ORF">ABL78_0372</name>
</gene>
<dbReference type="EMBL" id="LJSK01000005">
    <property type="protein sequence ID" value="KPI90442.1"/>
    <property type="molecule type" value="Genomic_DNA"/>
</dbReference>
<dbReference type="SUPFAM" id="SSF52540">
    <property type="entry name" value="P-loop containing nucleoside triphosphate hydrolases"/>
    <property type="match status" value="1"/>
</dbReference>
<dbReference type="VEuPathDB" id="TriTrypDB:Lsey_0005_0050"/>
<keyword evidence="11" id="KW-1185">Reference proteome</keyword>
<dbReference type="OMA" id="GYYREMA"/>
<feature type="region of interest" description="Disordered" evidence="8">
    <location>
        <begin position="773"/>
        <end position="828"/>
    </location>
</feature>
<dbReference type="GO" id="GO:0005875">
    <property type="term" value="C:microtubule associated complex"/>
    <property type="evidence" value="ECO:0007669"/>
    <property type="project" value="TreeGrafter"/>
</dbReference>
<dbReference type="InterPro" id="IPR001752">
    <property type="entry name" value="Kinesin_motor_dom"/>
</dbReference>
<name>A0A0N1IMQ7_LEPSE</name>
<dbReference type="GO" id="GO:0007052">
    <property type="term" value="P:mitotic spindle organization"/>
    <property type="evidence" value="ECO:0007669"/>
    <property type="project" value="TreeGrafter"/>
</dbReference>
<dbReference type="Proteomes" id="UP000038009">
    <property type="component" value="Unassembled WGS sequence"/>
</dbReference>
<feature type="compositionally biased region" description="Polar residues" evidence="8">
    <location>
        <begin position="251"/>
        <end position="264"/>
    </location>
</feature>